<reference evidence="1 2" key="1">
    <citation type="submission" date="2017-12" db="EMBL/GenBank/DDBJ databases">
        <authorList>
            <person name="Pombert J.-F."/>
            <person name="Haag K.L."/>
            <person name="Ebert D."/>
        </authorList>
    </citation>
    <scope>NUCLEOTIDE SEQUENCE [LARGE SCALE GENOMIC DNA]</scope>
    <source>
        <strain evidence="1">BE-OM-2</strain>
    </source>
</reference>
<dbReference type="VEuPathDB" id="MicrosporidiaDB:CWI36_3521p0010"/>
<evidence type="ECO:0000313" key="1">
    <source>
        <dbReference type="EMBL" id="TBT96603.1"/>
    </source>
</evidence>
<dbReference type="Proteomes" id="UP000291404">
    <property type="component" value="Unassembled WGS sequence"/>
</dbReference>
<sequence>MGVVERADMLEKPKILLKQGIKKVDVEPTINLNKESNLEEEKIVVKGRRKLLNVIKKFQHGILLNNILKMN</sequence>
<gene>
    <name evidence="1" type="ORF">CWI36_3521p0010</name>
</gene>
<evidence type="ECO:0000313" key="2">
    <source>
        <dbReference type="Proteomes" id="UP000291404"/>
    </source>
</evidence>
<dbReference type="EMBL" id="PITI01003521">
    <property type="protein sequence ID" value="TBT96603.1"/>
    <property type="molecule type" value="Genomic_DNA"/>
</dbReference>
<dbReference type="AlphaFoldDB" id="A0A4Q9KPR9"/>
<accession>A0A4Q9KPR9</accession>
<organism evidence="1 2">
    <name type="scientific">Hamiltosporidium magnivora</name>
    <dbReference type="NCBI Taxonomy" id="148818"/>
    <lineage>
        <taxon>Eukaryota</taxon>
        <taxon>Fungi</taxon>
        <taxon>Fungi incertae sedis</taxon>
        <taxon>Microsporidia</taxon>
        <taxon>Dubosqiidae</taxon>
        <taxon>Hamiltosporidium</taxon>
    </lineage>
</organism>
<comment type="caution">
    <text evidence="1">The sequence shown here is derived from an EMBL/GenBank/DDBJ whole genome shotgun (WGS) entry which is preliminary data.</text>
</comment>
<proteinExistence type="predicted"/>
<name>A0A4Q9KPR9_9MICR</name>
<protein>
    <submittedName>
        <fullName evidence="1">Uncharacterized protein</fullName>
    </submittedName>
</protein>
<keyword evidence="2" id="KW-1185">Reference proteome</keyword>